<reference evidence="4" key="1">
    <citation type="journal article" date="2019" name="Int. J. Syst. Evol. Microbiol.">
        <title>The Global Catalogue of Microorganisms (GCM) 10K type strain sequencing project: providing services to taxonomists for standard genome sequencing and annotation.</title>
        <authorList>
            <consortium name="The Broad Institute Genomics Platform"/>
            <consortium name="The Broad Institute Genome Sequencing Center for Infectious Disease"/>
            <person name="Wu L."/>
            <person name="Ma J."/>
        </authorList>
    </citation>
    <scope>NUCLEOTIDE SEQUENCE [LARGE SCALE GENOMIC DNA]</scope>
    <source>
        <strain evidence="4">JCM 17986</strain>
    </source>
</reference>
<dbReference type="SUPFAM" id="SSF56112">
    <property type="entry name" value="Protein kinase-like (PK-like)"/>
    <property type="match status" value="1"/>
</dbReference>
<dbReference type="Pfam" id="PF13360">
    <property type="entry name" value="PQQ_2"/>
    <property type="match status" value="1"/>
</dbReference>
<proteinExistence type="predicted"/>
<accession>A0ABP9GKZ1</accession>
<dbReference type="RefSeq" id="WP_345673395.1">
    <property type="nucleotide sequence ID" value="NZ_BAABHS010000001.1"/>
</dbReference>
<feature type="binding site" evidence="1">
    <location>
        <position position="43"/>
    </location>
    <ligand>
        <name>ATP</name>
        <dbReference type="ChEBI" id="CHEBI:30616"/>
    </ligand>
</feature>
<dbReference type="Gene3D" id="2.130.10.10">
    <property type="entry name" value="YVTN repeat-like/Quinoprotein amine dehydrogenase"/>
    <property type="match status" value="2"/>
</dbReference>
<name>A0ABP9GKZ1_9ACTN</name>
<dbReference type="Proteomes" id="UP001500466">
    <property type="component" value="Unassembled WGS sequence"/>
</dbReference>
<dbReference type="InterPro" id="IPR011047">
    <property type="entry name" value="Quinoprotein_ADH-like_sf"/>
</dbReference>
<evidence type="ECO:0000313" key="3">
    <source>
        <dbReference type="EMBL" id="GAA4946873.1"/>
    </source>
</evidence>
<dbReference type="InterPro" id="IPR017441">
    <property type="entry name" value="Protein_kinase_ATP_BS"/>
</dbReference>
<dbReference type="PROSITE" id="PS00107">
    <property type="entry name" value="PROTEIN_KINASE_ATP"/>
    <property type="match status" value="1"/>
</dbReference>
<dbReference type="PANTHER" id="PTHR34512">
    <property type="entry name" value="CELL SURFACE PROTEIN"/>
    <property type="match status" value="1"/>
</dbReference>
<dbReference type="InterPro" id="IPR002372">
    <property type="entry name" value="PQQ_rpt_dom"/>
</dbReference>
<dbReference type="Gene3D" id="1.10.510.10">
    <property type="entry name" value="Transferase(Phosphotransferase) domain 1"/>
    <property type="match status" value="1"/>
</dbReference>
<organism evidence="3 4">
    <name type="scientific">Yinghuangia aomiensis</name>
    <dbReference type="NCBI Taxonomy" id="676205"/>
    <lineage>
        <taxon>Bacteria</taxon>
        <taxon>Bacillati</taxon>
        <taxon>Actinomycetota</taxon>
        <taxon>Actinomycetes</taxon>
        <taxon>Kitasatosporales</taxon>
        <taxon>Streptomycetaceae</taxon>
        <taxon>Yinghuangia</taxon>
    </lineage>
</organism>
<protein>
    <recommendedName>
        <fullName evidence="2">Protein kinase domain-containing protein</fullName>
    </recommendedName>
</protein>
<dbReference type="InterPro" id="IPR000719">
    <property type="entry name" value="Prot_kinase_dom"/>
</dbReference>
<keyword evidence="1" id="KW-0067">ATP-binding</keyword>
<comment type="caution">
    <text evidence="3">The sequence shown here is derived from an EMBL/GenBank/DDBJ whole genome shotgun (WGS) entry which is preliminary data.</text>
</comment>
<keyword evidence="1" id="KW-0547">Nucleotide-binding</keyword>
<evidence type="ECO:0000259" key="2">
    <source>
        <dbReference type="PROSITE" id="PS50011"/>
    </source>
</evidence>
<keyword evidence="4" id="KW-1185">Reference proteome</keyword>
<evidence type="ECO:0000256" key="1">
    <source>
        <dbReference type="PROSITE-ProRule" id="PRU10141"/>
    </source>
</evidence>
<dbReference type="SMART" id="SM00220">
    <property type="entry name" value="S_TKc"/>
    <property type="match status" value="1"/>
</dbReference>
<dbReference type="PANTHER" id="PTHR34512:SF30">
    <property type="entry name" value="OUTER MEMBRANE PROTEIN ASSEMBLY FACTOR BAMB"/>
    <property type="match status" value="1"/>
</dbReference>
<dbReference type="Gene3D" id="3.30.200.20">
    <property type="entry name" value="Phosphorylase Kinase, domain 1"/>
    <property type="match status" value="1"/>
</dbReference>
<feature type="domain" description="Protein kinase" evidence="2">
    <location>
        <begin position="15"/>
        <end position="247"/>
    </location>
</feature>
<dbReference type="EMBL" id="BAABHS010000001">
    <property type="protein sequence ID" value="GAA4946873.1"/>
    <property type="molecule type" value="Genomic_DNA"/>
</dbReference>
<dbReference type="PROSITE" id="PS50011">
    <property type="entry name" value="PROTEIN_KINASE_DOM"/>
    <property type="match status" value="1"/>
</dbReference>
<gene>
    <name evidence="3" type="ORF">GCM10023205_03420</name>
</gene>
<evidence type="ECO:0000313" key="4">
    <source>
        <dbReference type="Proteomes" id="UP001500466"/>
    </source>
</evidence>
<dbReference type="InterPro" id="IPR015943">
    <property type="entry name" value="WD40/YVTN_repeat-like_dom_sf"/>
</dbReference>
<dbReference type="Pfam" id="PF00069">
    <property type="entry name" value="Pkinase"/>
    <property type="match status" value="1"/>
</dbReference>
<dbReference type="SUPFAM" id="SSF50998">
    <property type="entry name" value="Quinoprotein alcohol dehydrogenase-like"/>
    <property type="match status" value="1"/>
</dbReference>
<dbReference type="InterPro" id="IPR011009">
    <property type="entry name" value="Kinase-like_dom_sf"/>
</dbReference>
<sequence>MRDLEPGDPRRLGDHTVVGVLGSGGFGRVYAARASADRMLAAKVLHPQLLRADPDIAARFGGVMAELSRVRNLRGGRIVQWDTEPWPWYVRHYIPGATLTELIALGAPLDAALVTQIGAQTATRLAAMHAAGIAHGGVTANNVLVTSRTVRLVDGGLIGLLGAGTPVARGVYAAPEGADGTIAADLHALGALLVLCARGRLPTGRDDADALPESAARTIRALLAPDPADRPSAARVARELRPQHTTIRGLLPRELAHAVAAHRPAVWDPLRAAALAERASVPSGAPRIPAQQTATPAVAVKAAKAVKAVKAGPPEAPVVPAAAPRPLARARTLWRHDIPGVQALYVSDGLVFAGGEEVTAMDLRTGDVRWSKPGWYLPAAPFEGRVCCTQGTRVALVDAATGREIWRTDVAAVRGLWARSTGRLARAERAFRMHSVYRPTAGVLVAVGGHSELFGLAAETGELLWNRREPRRTTFTRDGAGAVYLSGDRREPVRALDPVTGTVAWEDATGDSIVVAVGRNHVACGRFRPDTADLAQYVVHSAADGLRVREAAPGEAAFLDDDGVLYVVGGDGRHDRFRAVLDGGKWTLPWHGAAGVTVAPSGDEAYLRNETGKVYAIDLVGRAVRWVSEPPRRIVDPVGGQLDRSLAVTVDDDLVYVRCHGDPALVALDRADGRERWHRPALYGTFTMVDPAAESGRVCVVADDTVMALTAPDGA</sequence>